<keyword evidence="1" id="KW-0812">Transmembrane</keyword>
<evidence type="ECO:0000256" key="1">
    <source>
        <dbReference type="SAM" id="Phobius"/>
    </source>
</evidence>
<name>A0A839UU14_9GAMM</name>
<gene>
    <name evidence="4" type="ORF">FHS30_003132</name>
</gene>
<evidence type="ECO:0000259" key="3">
    <source>
        <dbReference type="Pfam" id="PF14257"/>
    </source>
</evidence>
<feature type="chain" id="PRO_5033021063" description="DUF4349 domain-containing protein" evidence="2">
    <location>
        <begin position="22"/>
        <end position="273"/>
    </location>
</feature>
<organism evidence="4 5">
    <name type="scientific">Simiduia aestuariiviva</name>
    <dbReference type="NCBI Taxonomy" id="1510459"/>
    <lineage>
        <taxon>Bacteria</taxon>
        <taxon>Pseudomonadati</taxon>
        <taxon>Pseudomonadota</taxon>
        <taxon>Gammaproteobacteria</taxon>
        <taxon>Cellvibrionales</taxon>
        <taxon>Cellvibrionaceae</taxon>
        <taxon>Simiduia</taxon>
    </lineage>
</organism>
<sequence length="273" mass="30251">MQHFYRVSLTVLVLAFAFATAGCSPEGSQIDAEAPAPLRASTMKMHADTSIAAPEFQSGNSYLAFEHQITVSVAKDEIMSAAEHIKSFCLEQCTILATNLQQGDLSYAFVRMRMAPERVATVIEKAGALGQVVSQNTQADDLQNQVADNSKRIEMLISYRDKLQQLEQNSAQEVDALIRVASELSRVQSDLEYAQGEKARLYQRIDQPIVSVHLQTVEYDSFWSPIGKSLSQFGEYFAKGTAFVLMAIAFGIPSLIGLIVLFVLARFVWRTLK</sequence>
<comment type="caution">
    <text evidence="4">The sequence shown here is derived from an EMBL/GenBank/DDBJ whole genome shotgun (WGS) entry which is preliminary data.</text>
</comment>
<keyword evidence="1" id="KW-0472">Membrane</keyword>
<feature type="domain" description="DUF4349" evidence="3">
    <location>
        <begin position="67"/>
        <end position="265"/>
    </location>
</feature>
<feature type="transmembrane region" description="Helical" evidence="1">
    <location>
        <begin position="242"/>
        <end position="269"/>
    </location>
</feature>
<evidence type="ECO:0000256" key="2">
    <source>
        <dbReference type="SAM" id="SignalP"/>
    </source>
</evidence>
<feature type="signal peptide" evidence="2">
    <location>
        <begin position="1"/>
        <end position="21"/>
    </location>
</feature>
<reference evidence="4 5" key="1">
    <citation type="submission" date="2020-08" db="EMBL/GenBank/DDBJ databases">
        <title>Genomic Encyclopedia of Type Strains, Phase III (KMG-III): the genomes of soil and plant-associated and newly described type strains.</title>
        <authorList>
            <person name="Whitman W."/>
        </authorList>
    </citation>
    <scope>NUCLEOTIDE SEQUENCE [LARGE SCALE GENOMIC DNA]</scope>
    <source>
        <strain evidence="4 5">CECT 8571</strain>
    </source>
</reference>
<dbReference type="Proteomes" id="UP000559987">
    <property type="component" value="Unassembled WGS sequence"/>
</dbReference>
<keyword evidence="1" id="KW-1133">Transmembrane helix</keyword>
<dbReference type="RefSeq" id="WP_183911400.1">
    <property type="nucleotide sequence ID" value="NZ_JACHXZ010000004.1"/>
</dbReference>
<dbReference type="AlphaFoldDB" id="A0A839UU14"/>
<keyword evidence="2" id="KW-0732">Signal</keyword>
<dbReference type="Pfam" id="PF14257">
    <property type="entry name" value="DUF4349"/>
    <property type="match status" value="1"/>
</dbReference>
<evidence type="ECO:0000313" key="5">
    <source>
        <dbReference type="Proteomes" id="UP000559987"/>
    </source>
</evidence>
<protein>
    <recommendedName>
        <fullName evidence="3">DUF4349 domain-containing protein</fullName>
    </recommendedName>
</protein>
<dbReference type="InterPro" id="IPR025645">
    <property type="entry name" value="DUF4349"/>
</dbReference>
<dbReference type="EMBL" id="JACHXZ010000004">
    <property type="protein sequence ID" value="MBB3169919.1"/>
    <property type="molecule type" value="Genomic_DNA"/>
</dbReference>
<proteinExistence type="predicted"/>
<accession>A0A839UU14</accession>
<dbReference type="PROSITE" id="PS51257">
    <property type="entry name" value="PROKAR_LIPOPROTEIN"/>
    <property type="match status" value="1"/>
</dbReference>
<evidence type="ECO:0000313" key="4">
    <source>
        <dbReference type="EMBL" id="MBB3169919.1"/>
    </source>
</evidence>
<keyword evidence="5" id="KW-1185">Reference proteome</keyword>